<dbReference type="Proteomes" id="UP001153714">
    <property type="component" value="Chromosome 18"/>
</dbReference>
<keyword evidence="2" id="KW-1133">Transmembrane helix</keyword>
<organism evidence="3 4">
    <name type="scientific">Diatraea saccharalis</name>
    <name type="common">sugarcane borer</name>
    <dbReference type="NCBI Taxonomy" id="40085"/>
    <lineage>
        <taxon>Eukaryota</taxon>
        <taxon>Metazoa</taxon>
        <taxon>Ecdysozoa</taxon>
        <taxon>Arthropoda</taxon>
        <taxon>Hexapoda</taxon>
        <taxon>Insecta</taxon>
        <taxon>Pterygota</taxon>
        <taxon>Neoptera</taxon>
        <taxon>Endopterygota</taxon>
        <taxon>Lepidoptera</taxon>
        <taxon>Glossata</taxon>
        <taxon>Ditrysia</taxon>
        <taxon>Pyraloidea</taxon>
        <taxon>Crambidae</taxon>
        <taxon>Crambinae</taxon>
        <taxon>Diatraea</taxon>
    </lineage>
</organism>
<reference evidence="3" key="1">
    <citation type="submission" date="2021-12" db="EMBL/GenBank/DDBJ databases">
        <authorList>
            <person name="King R."/>
        </authorList>
    </citation>
    <scope>NUCLEOTIDE SEQUENCE</scope>
</reference>
<keyword evidence="2" id="KW-0472">Membrane</keyword>
<evidence type="ECO:0000256" key="1">
    <source>
        <dbReference type="SAM" id="MobiDB-lite"/>
    </source>
</evidence>
<dbReference type="AlphaFoldDB" id="A0A9N9R246"/>
<feature type="transmembrane region" description="Helical" evidence="2">
    <location>
        <begin position="156"/>
        <end position="181"/>
    </location>
</feature>
<gene>
    <name evidence="3" type="ORF">DIATSA_LOCUS5851</name>
</gene>
<dbReference type="OrthoDB" id="7385553at2759"/>
<feature type="transmembrane region" description="Helical" evidence="2">
    <location>
        <begin position="42"/>
        <end position="65"/>
    </location>
</feature>
<evidence type="ECO:0000313" key="3">
    <source>
        <dbReference type="EMBL" id="CAG9788008.1"/>
    </source>
</evidence>
<name>A0A9N9R246_9NEOP</name>
<keyword evidence="2" id="KW-0812">Transmembrane</keyword>
<sequence length="386" mass="41887">MRTRATAALFSGAGLALAARLKWDPSAYVPLREALPREYRLLCGTLLVGALAVLLLAHVALTALLIRRSPILRRVALYIYAVLTLVQVVCEVCGGVWAYERVREWIDSRDAQELRELMEARDHILAALQLLARWFPLPEKLNALIQEAEADIPRNAYAAGGAAAAMLVLQAAAVALALSAARRRRVATRPSVATIDSADEHFDRDDSRARLTFRRVLVPTTRHGRAHTQIVILTERNGSVTSDDLGPPPGHAGPADCTTDAGPTRAHAQYLSTYARALRIHRNHYSRTSPHIRDGDPRKAEVDHRLLFRDSRRPILSSERSTAGVCRAGDRLGSRSALPEAAGAFVDGRGGGLVYLYACRSARNGLAGDCRGTGACPGTPRLSAPL</sequence>
<accession>A0A9N9R246</accession>
<dbReference type="EMBL" id="OU893349">
    <property type="protein sequence ID" value="CAG9788008.1"/>
    <property type="molecule type" value="Genomic_DNA"/>
</dbReference>
<feature type="region of interest" description="Disordered" evidence="1">
    <location>
        <begin position="239"/>
        <end position="261"/>
    </location>
</feature>
<keyword evidence="4" id="KW-1185">Reference proteome</keyword>
<evidence type="ECO:0000256" key="2">
    <source>
        <dbReference type="SAM" id="Phobius"/>
    </source>
</evidence>
<feature type="transmembrane region" description="Helical" evidence="2">
    <location>
        <begin position="77"/>
        <end position="99"/>
    </location>
</feature>
<evidence type="ECO:0000313" key="4">
    <source>
        <dbReference type="Proteomes" id="UP001153714"/>
    </source>
</evidence>
<protein>
    <submittedName>
        <fullName evidence="3">Uncharacterized protein</fullName>
    </submittedName>
</protein>
<proteinExistence type="predicted"/>
<reference evidence="3" key="2">
    <citation type="submission" date="2022-10" db="EMBL/GenBank/DDBJ databases">
        <authorList>
            <consortium name="ENA_rothamsted_submissions"/>
            <consortium name="culmorum"/>
            <person name="King R."/>
        </authorList>
    </citation>
    <scope>NUCLEOTIDE SEQUENCE</scope>
</reference>